<dbReference type="EMBL" id="CP028136">
    <property type="protein sequence ID" value="AVR46630.1"/>
    <property type="molecule type" value="Genomic_DNA"/>
</dbReference>
<keyword evidence="1" id="KW-1133">Transmembrane helix</keyword>
<dbReference type="KEGG" id="grs:C7S20_15920"/>
<evidence type="ECO:0000256" key="1">
    <source>
        <dbReference type="SAM" id="Phobius"/>
    </source>
</evidence>
<dbReference type="InterPro" id="IPR005530">
    <property type="entry name" value="SPW"/>
</dbReference>
<evidence type="ECO:0000313" key="4">
    <source>
        <dbReference type="Proteomes" id="UP000241507"/>
    </source>
</evidence>
<evidence type="ECO:0000313" key="3">
    <source>
        <dbReference type="EMBL" id="AVR46630.1"/>
    </source>
</evidence>
<sequence>MWGGILNSIIGLWLMSAPGIFQYGSAASNNGHIVGPVIVTFAVVSMWEATRGVRKWNFPMGAWLLVAPWILGYDSTLAIVSNMLSGVLVIFFATIKGSIEQRYGGGWSSLWQKNPQHLKEAEKQ</sequence>
<evidence type="ECO:0000259" key="2">
    <source>
        <dbReference type="Pfam" id="PF03779"/>
    </source>
</evidence>
<keyword evidence="4" id="KW-1185">Reference proteome</keyword>
<dbReference type="AlphaFoldDB" id="A0A2R3Z8N3"/>
<feature type="transmembrane region" description="Helical" evidence="1">
    <location>
        <begin position="20"/>
        <end position="44"/>
    </location>
</feature>
<gene>
    <name evidence="3" type="ORF">C7S20_15920</name>
</gene>
<keyword evidence="1" id="KW-0472">Membrane</keyword>
<reference evidence="4" key="1">
    <citation type="submission" date="2018-03" db="EMBL/GenBank/DDBJ databases">
        <title>Gramella fulva sp. nov., isolated from a dry surface of tidal flat.</title>
        <authorList>
            <person name="Hwang S.H."/>
            <person name="Hwang W.M."/>
            <person name="Kang K."/>
            <person name="Ahn T.-Y."/>
        </authorList>
    </citation>
    <scope>NUCLEOTIDE SEQUENCE [LARGE SCALE GENOMIC DNA]</scope>
    <source>
        <strain evidence="4">SH35</strain>
    </source>
</reference>
<keyword evidence="1" id="KW-0812">Transmembrane</keyword>
<feature type="transmembrane region" description="Helical" evidence="1">
    <location>
        <begin position="77"/>
        <end position="95"/>
    </location>
</feature>
<proteinExistence type="predicted"/>
<accession>A0A2R3Z8N3</accession>
<dbReference type="Pfam" id="PF03779">
    <property type="entry name" value="SPW"/>
    <property type="match status" value="1"/>
</dbReference>
<organism evidence="3 4">
    <name type="scientific">Christiangramia fulva</name>
    <dbReference type="NCBI Taxonomy" id="2126553"/>
    <lineage>
        <taxon>Bacteria</taxon>
        <taxon>Pseudomonadati</taxon>
        <taxon>Bacteroidota</taxon>
        <taxon>Flavobacteriia</taxon>
        <taxon>Flavobacteriales</taxon>
        <taxon>Flavobacteriaceae</taxon>
        <taxon>Christiangramia</taxon>
    </lineage>
</organism>
<feature type="domain" description="SPW repeat-containing integral membrane" evidence="2">
    <location>
        <begin position="2"/>
        <end position="93"/>
    </location>
</feature>
<protein>
    <recommendedName>
        <fullName evidence="2">SPW repeat-containing integral membrane domain-containing protein</fullName>
    </recommendedName>
</protein>
<dbReference type="Proteomes" id="UP000241507">
    <property type="component" value="Chromosome"/>
</dbReference>
<dbReference type="OrthoDB" id="677939at2"/>
<dbReference type="RefSeq" id="WP_107013402.1">
    <property type="nucleotide sequence ID" value="NZ_CP028136.1"/>
</dbReference>
<name>A0A2R3Z8N3_9FLAO</name>